<evidence type="ECO:0000313" key="2">
    <source>
        <dbReference type="Proteomes" id="UP000482960"/>
    </source>
</evidence>
<evidence type="ECO:0000313" key="1">
    <source>
        <dbReference type="EMBL" id="GFJ93169.1"/>
    </source>
</evidence>
<dbReference type="Proteomes" id="UP000482960">
    <property type="component" value="Unassembled WGS sequence"/>
</dbReference>
<accession>A0A6V8LEY3</accession>
<sequence>MWSPLSGWAGTAGWSRVCLSWLMNNRRLARRYERKSAHLQAFADLAVIHVCYHRLGKVTN</sequence>
<keyword evidence="2" id="KW-1185">Reference proteome</keyword>
<organism evidence="1 2">
    <name type="scientific">Phytohabitans rumicis</name>
    <dbReference type="NCBI Taxonomy" id="1076125"/>
    <lineage>
        <taxon>Bacteria</taxon>
        <taxon>Bacillati</taxon>
        <taxon>Actinomycetota</taxon>
        <taxon>Actinomycetes</taxon>
        <taxon>Micromonosporales</taxon>
        <taxon>Micromonosporaceae</taxon>
    </lineage>
</organism>
<reference evidence="1 2" key="2">
    <citation type="submission" date="2020-03" db="EMBL/GenBank/DDBJ databases">
        <authorList>
            <person name="Ichikawa N."/>
            <person name="Kimura A."/>
            <person name="Kitahashi Y."/>
            <person name="Uohara A."/>
        </authorList>
    </citation>
    <scope>NUCLEOTIDE SEQUENCE [LARGE SCALE GENOMIC DNA]</scope>
    <source>
        <strain evidence="1 2">NBRC 108638</strain>
    </source>
</reference>
<comment type="caution">
    <text evidence="1">The sequence shown here is derived from an EMBL/GenBank/DDBJ whole genome shotgun (WGS) entry which is preliminary data.</text>
</comment>
<dbReference type="EMBL" id="BLPG01000001">
    <property type="protein sequence ID" value="GFJ93169.1"/>
    <property type="molecule type" value="Genomic_DNA"/>
</dbReference>
<name>A0A6V8LEY3_9ACTN</name>
<proteinExistence type="predicted"/>
<reference evidence="1 2" key="1">
    <citation type="submission" date="2020-03" db="EMBL/GenBank/DDBJ databases">
        <title>Whole genome shotgun sequence of Phytohabitans rumicis NBRC 108638.</title>
        <authorList>
            <person name="Komaki H."/>
            <person name="Tamura T."/>
        </authorList>
    </citation>
    <scope>NUCLEOTIDE SEQUENCE [LARGE SCALE GENOMIC DNA]</scope>
    <source>
        <strain evidence="1 2">NBRC 108638</strain>
    </source>
</reference>
<protein>
    <recommendedName>
        <fullName evidence="3">Transposase DDE domain-containing protein</fullName>
    </recommendedName>
</protein>
<dbReference type="AlphaFoldDB" id="A0A6V8LEY3"/>
<gene>
    <name evidence="1" type="ORF">Prum_068110</name>
</gene>
<evidence type="ECO:0008006" key="3">
    <source>
        <dbReference type="Google" id="ProtNLM"/>
    </source>
</evidence>